<dbReference type="KEGG" id="pmrn:116944567"/>
<evidence type="ECO:0000256" key="1">
    <source>
        <dbReference type="SAM" id="MobiDB-lite"/>
    </source>
</evidence>
<feature type="region of interest" description="Disordered" evidence="1">
    <location>
        <begin position="244"/>
        <end position="301"/>
    </location>
</feature>
<accession>A0AAJ7TAD7</accession>
<reference evidence="5" key="1">
    <citation type="submission" date="2025-08" db="UniProtKB">
        <authorList>
            <consortium name="RefSeq"/>
        </authorList>
    </citation>
    <scope>IDENTIFICATION</scope>
    <source>
        <tissue evidence="5">Sperm</tissue>
    </source>
</reference>
<dbReference type="GO" id="GO:0006833">
    <property type="term" value="P:water transport"/>
    <property type="evidence" value="ECO:0007669"/>
    <property type="project" value="TreeGrafter"/>
</dbReference>
<feature type="region of interest" description="Disordered" evidence="1">
    <location>
        <begin position="313"/>
        <end position="332"/>
    </location>
</feature>
<feature type="transmembrane region" description="Helical" evidence="2">
    <location>
        <begin position="211"/>
        <end position="235"/>
    </location>
</feature>
<evidence type="ECO:0000256" key="3">
    <source>
        <dbReference type="SAM" id="SignalP"/>
    </source>
</evidence>
<dbReference type="Proteomes" id="UP001318040">
    <property type="component" value="Chromosome 21"/>
</dbReference>
<dbReference type="InterPro" id="IPR024831">
    <property type="entry name" value="Uroplakin-3"/>
</dbReference>
<proteinExistence type="predicted"/>
<keyword evidence="3" id="KW-0732">Signal</keyword>
<evidence type="ECO:0000313" key="5">
    <source>
        <dbReference type="RefSeq" id="XP_032814149.1"/>
    </source>
</evidence>
<evidence type="ECO:0000256" key="2">
    <source>
        <dbReference type="SAM" id="Phobius"/>
    </source>
</evidence>
<feature type="chain" id="PRO_5042524810" evidence="3">
    <location>
        <begin position="25"/>
        <end position="347"/>
    </location>
</feature>
<keyword evidence="2" id="KW-0812">Transmembrane</keyword>
<dbReference type="RefSeq" id="XP_032814149.1">
    <property type="nucleotide sequence ID" value="XM_032958258.1"/>
</dbReference>
<dbReference type="AlphaFoldDB" id="A0AAJ7TAD7"/>
<dbReference type="GeneID" id="116944567"/>
<keyword evidence="2" id="KW-1133">Transmembrane helix</keyword>
<dbReference type="PANTHER" id="PTHR15446:SF17">
    <property type="entry name" value="UROPLAKIN-3A"/>
    <property type="match status" value="1"/>
</dbReference>
<sequence length="347" mass="36274">MGRLATGLLPLLTLAMAATSLSHGKLVSQVVPTVVNPNLLGAVTQTTVALQAPFCSALDAEVVALSSVSADLRLFVMATAQRNVSNEMITSSSTIGLDKGYAGSGAGTSSWYLALGGRPLQNCTISTPSLSTPTSYYRVGADSKCSVAVTCNGPLNAGTIYWFKYIIGTVATNGAIDRSYLESSWSKPIRLNKAGDLNAIGVTPGPRSGGMVVVTVILVVLLFIALIGAGLLLVISRLLEQGGPDVEKAPMKTKEAARDPNNQGRNTDEVDGRRNAGFAAELGPGHTVATPTDSGLDTFSPRDSFRMQVLQQEQQVQQREGSKRVGQSGVDGDDLYSTAITLPKAMA</sequence>
<gene>
    <name evidence="5" type="primary">LOC116944567</name>
</gene>
<keyword evidence="4" id="KW-1185">Reference proteome</keyword>
<dbReference type="GO" id="GO:0015840">
    <property type="term" value="P:urea transport"/>
    <property type="evidence" value="ECO:0007669"/>
    <property type="project" value="TreeGrafter"/>
</dbReference>
<name>A0AAJ7TAD7_PETMA</name>
<protein>
    <submittedName>
        <fullName evidence="5">Uroplakin-3a-like</fullName>
    </submittedName>
</protein>
<feature type="signal peptide" evidence="3">
    <location>
        <begin position="1"/>
        <end position="24"/>
    </location>
</feature>
<organism evidence="4 5">
    <name type="scientific">Petromyzon marinus</name>
    <name type="common">Sea lamprey</name>
    <dbReference type="NCBI Taxonomy" id="7757"/>
    <lineage>
        <taxon>Eukaryota</taxon>
        <taxon>Metazoa</taxon>
        <taxon>Chordata</taxon>
        <taxon>Craniata</taxon>
        <taxon>Vertebrata</taxon>
        <taxon>Cyclostomata</taxon>
        <taxon>Hyperoartia</taxon>
        <taxon>Petromyzontiformes</taxon>
        <taxon>Petromyzontidae</taxon>
        <taxon>Petromyzon</taxon>
    </lineage>
</organism>
<keyword evidence="2" id="KW-0472">Membrane</keyword>
<dbReference type="GO" id="GO:0005886">
    <property type="term" value="C:plasma membrane"/>
    <property type="evidence" value="ECO:0007669"/>
    <property type="project" value="TreeGrafter"/>
</dbReference>
<dbReference type="PANTHER" id="PTHR15446">
    <property type="entry name" value="UROPLAKIN III"/>
    <property type="match status" value="1"/>
</dbReference>
<feature type="compositionally biased region" description="Basic and acidic residues" evidence="1">
    <location>
        <begin position="245"/>
        <end position="258"/>
    </location>
</feature>
<evidence type="ECO:0000313" key="4">
    <source>
        <dbReference type="Proteomes" id="UP001318040"/>
    </source>
</evidence>